<evidence type="ECO:0000256" key="6">
    <source>
        <dbReference type="ARBA" id="ARBA00023136"/>
    </source>
</evidence>
<sequence length="303" mass="32735">MSSGQANSIKAIVLALGANFVIFVAKLIAASITGSGAMMAEAVHSLADCGNQGLLLLGIRQAKRPPSEEYPLGWGRALYFWSFLVAILLFSVGGMFSIYEGVHKLTHPEPLKWPWLALGVLLFGILAEGVSMRGCLQEVNKARDNQSLWTWFRETRSSELLVIFGEDLAALVGLCLAALAIGATMLTGNLMFDAAGTIAIGVLLIVVAVLVAIEVKALLIGQGMEPRRRNALMTFLEQRPEVADVLNLITLQMGPDVMVAVKARMQPTAGDQQLIEAINAVEAAMKAEFTDVRWSFFEPDFAD</sequence>
<dbReference type="Pfam" id="PF01545">
    <property type="entry name" value="Cation_efflux"/>
    <property type="match status" value="1"/>
</dbReference>
<protein>
    <submittedName>
        <fullName evidence="9">Cation diffusion facilitator family transporter</fullName>
    </submittedName>
</protein>
<dbReference type="Proteomes" id="UP001596114">
    <property type="component" value="Unassembled WGS sequence"/>
</dbReference>
<dbReference type="InterPro" id="IPR036837">
    <property type="entry name" value="Cation_efflux_CTD_sf"/>
</dbReference>
<dbReference type="SUPFAM" id="SSF161111">
    <property type="entry name" value="Cation efflux protein transmembrane domain-like"/>
    <property type="match status" value="1"/>
</dbReference>
<dbReference type="NCBIfam" id="TIGR01297">
    <property type="entry name" value="CDF"/>
    <property type="match status" value="1"/>
</dbReference>
<evidence type="ECO:0000313" key="10">
    <source>
        <dbReference type="Proteomes" id="UP001596114"/>
    </source>
</evidence>
<evidence type="ECO:0000256" key="4">
    <source>
        <dbReference type="ARBA" id="ARBA00022906"/>
    </source>
</evidence>
<comment type="subcellular location">
    <subcellularLocation>
        <location evidence="1">Membrane</location>
        <topology evidence="1">Multi-pass membrane protein</topology>
    </subcellularLocation>
</comment>
<evidence type="ECO:0000259" key="8">
    <source>
        <dbReference type="Pfam" id="PF01545"/>
    </source>
</evidence>
<evidence type="ECO:0000256" key="3">
    <source>
        <dbReference type="ARBA" id="ARBA00022692"/>
    </source>
</evidence>
<name>A0ABW0QPS5_9GAMM</name>
<dbReference type="PANTHER" id="PTHR13414:SF9">
    <property type="entry name" value="PROTON-COUPLED ZINC ANTIPORTER SLC30A9, MITOCHONDRIAL"/>
    <property type="match status" value="1"/>
</dbReference>
<evidence type="ECO:0000256" key="7">
    <source>
        <dbReference type="SAM" id="Phobius"/>
    </source>
</evidence>
<evidence type="ECO:0000256" key="5">
    <source>
        <dbReference type="ARBA" id="ARBA00022989"/>
    </source>
</evidence>
<keyword evidence="6 7" id="KW-0472">Membrane</keyword>
<dbReference type="PANTHER" id="PTHR13414">
    <property type="entry name" value="HUEL-CATION TRANSPORTER"/>
    <property type="match status" value="1"/>
</dbReference>
<dbReference type="Gene3D" id="1.20.1510.10">
    <property type="entry name" value="Cation efflux protein transmembrane domain"/>
    <property type="match status" value="1"/>
</dbReference>
<gene>
    <name evidence="9" type="ORF">ACFPPA_11590</name>
</gene>
<feature type="transmembrane region" description="Helical" evidence="7">
    <location>
        <begin position="78"/>
        <end position="99"/>
    </location>
</feature>
<evidence type="ECO:0000313" key="9">
    <source>
        <dbReference type="EMBL" id="MFC5526375.1"/>
    </source>
</evidence>
<reference evidence="10" key="1">
    <citation type="journal article" date="2019" name="Int. J. Syst. Evol. Microbiol.">
        <title>The Global Catalogue of Microorganisms (GCM) 10K type strain sequencing project: providing services to taxonomists for standard genome sequencing and annotation.</title>
        <authorList>
            <consortium name="The Broad Institute Genomics Platform"/>
            <consortium name="The Broad Institute Genome Sequencing Center for Infectious Disease"/>
            <person name="Wu L."/>
            <person name="Ma J."/>
        </authorList>
    </citation>
    <scope>NUCLEOTIDE SEQUENCE [LARGE SCALE GENOMIC DNA]</scope>
    <source>
        <strain evidence="10">CGMCC 1.16619</strain>
    </source>
</reference>
<dbReference type="InterPro" id="IPR040177">
    <property type="entry name" value="SLC30A9"/>
</dbReference>
<keyword evidence="5 7" id="KW-1133">Transmembrane helix</keyword>
<keyword evidence="4" id="KW-0862">Zinc</keyword>
<feature type="transmembrane region" description="Helical" evidence="7">
    <location>
        <begin position="160"/>
        <end position="186"/>
    </location>
</feature>
<keyword evidence="10" id="KW-1185">Reference proteome</keyword>
<feature type="transmembrane region" description="Helical" evidence="7">
    <location>
        <begin position="198"/>
        <end position="219"/>
    </location>
</feature>
<dbReference type="InterPro" id="IPR027469">
    <property type="entry name" value="Cation_efflux_TMD_sf"/>
</dbReference>
<keyword evidence="4" id="KW-0864">Zinc transport</keyword>
<evidence type="ECO:0000256" key="2">
    <source>
        <dbReference type="ARBA" id="ARBA00022448"/>
    </source>
</evidence>
<dbReference type="EMBL" id="JBHSNF010000002">
    <property type="protein sequence ID" value="MFC5526375.1"/>
    <property type="molecule type" value="Genomic_DNA"/>
</dbReference>
<dbReference type="SUPFAM" id="SSF160240">
    <property type="entry name" value="Cation efflux protein cytoplasmic domain-like"/>
    <property type="match status" value="1"/>
</dbReference>
<organism evidence="9 10">
    <name type="scientific">Rhodanobacter ginsengisoli</name>
    <dbReference type="NCBI Taxonomy" id="418646"/>
    <lineage>
        <taxon>Bacteria</taxon>
        <taxon>Pseudomonadati</taxon>
        <taxon>Pseudomonadota</taxon>
        <taxon>Gammaproteobacteria</taxon>
        <taxon>Lysobacterales</taxon>
        <taxon>Rhodanobacteraceae</taxon>
        <taxon>Rhodanobacter</taxon>
    </lineage>
</organism>
<keyword evidence="2" id="KW-0813">Transport</keyword>
<comment type="caution">
    <text evidence="9">The sequence shown here is derived from an EMBL/GenBank/DDBJ whole genome shotgun (WGS) entry which is preliminary data.</text>
</comment>
<keyword evidence="4" id="KW-0406">Ion transport</keyword>
<dbReference type="InterPro" id="IPR058533">
    <property type="entry name" value="Cation_efflux_TM"/>
</dbReference>
<evidence type="ECO:0000256" key="1">
    <source>
        <dbReference type="ARBA" id="ARBA00004141"/>
    </source>
</evidence>
<accession>A0ABW0QPS5</accession>
<keyword evidence="3 7" id="KW-0812">Transmembrane</keyword>
<feature type="transmembrane region" description="Helical" evidence="7">
    <location>
        <begin position="12"/>
        <end position="32"/>
    </location>
</feature>
<feature type="domain" description="Cation efflux protein transmembrane" evidence="8">
    <location>
        <begin position="13"/>
        <end position="219"/>
    </location>
</feature>
<proteinExistence type="predicted"/>
<dbReference type="RefSeq" id="WP_377319987.1">
    <property type="nucleotide sequence ID" value="NZ_JBHSNF010000002.1"/>
</dbReference>
<dbReference type="InterPro" id="IPR002524">
    <property type="entry name" value="Cation_efflux"/>
</dbReference>
<feature type="transmembrane region" description="Helical" evidence="7">
    <location>
        <begin position="111"/>
        <end position="131"/>
    </location>
</feature>